<dbReference type="Proteomes" id="UP001589590">
    <property type="component" value="Unassembled WGS sequence"/>
</dbReference>
<name>A0ABV5H2U5_9FLAO</name>
<evidence type="ECO:0000313" key="6">
    <source>
        <dbReference type="Proteomes" id="UP001589590"/>
    </source>
</evidence>
<dbReference type="InterPro" id="IPR026444">
    <property type="entry name" value="Secre_tail"/>
</dbReference>
<evidence type="ECO:0000256" key="2">
    <source>
        <dbReference type="SAM" id="SignalP"/>
    </source>
</evidence>
<evidence type="ECO:0000259" key="3">
    <source>
        <dbReference type="Pfam" id="PF18962"/>
    </source>
</evidence>
<dbReference type="Pfam" id="PF18962">
    <property type="entry name" value="Por_Secre_tail"/>
    <property type="match status" value="1"/>
</dbReference>
<evidence type="ECO:0000256" key="1">
    <source>
        <dbReference type="ARBA" id="ARBA00022729"/>
    </source>
</evidence>
<feature type="chain" id="PRO_5045612007" evidence="2">
    <location>
        <begin position="22"/>
        <end position="643"/>
    </location>
</feature>
<keyword evidence="6" id="KW-1185">Reference proteome</keyword>
<accession>A0ABV5H2U5</accession>
<protein>
    <submittedName>
        <fullName evidence="5">T9SS type A sorting domain-containing protein</fullName>
    </submittedName>
</protein>
<dbReference type="NCBIfam" id="TIGR04183">
    <property type="entry name" value="Por_Secre_tail"/>
    <property type="match status" value="1"/>
</dbReference>
<dbReference type="InterPro" id="IPR058589">
    <property type="entry name" value="Mef1"/>
</dbReference>
<organism evidence="5 6">
    <name type="scientific">Algibacter miyuki</name>
    <dbReference type="NCBI Taxonomy" id="1306933"/>
    <lineage>
        <taxon>Bacteria</taxon>
        <taxon>Pseudomonadati</taxon>
        <taxon>Bacteroidota</taxon>
        <taxon>Flavobacteriia</taxon>
        <taxon>Flavobacteriales</taxon>
        <taxon>Flavobacteriaceae</taxon>
        <taxon>Algibacter</taxon>
    </lineage>
</organism>
<gene>
    <name evidence="5" type="ORF">ACFFU1_15055</name>
</gene>
<feature type="domain" description="Endo-alpha(1,4)-fucoidanase Mef1" evidence="4">
    <location>
        <begin position="195"/>
        <end position="561"/>
    </location>
</feature>
<comment type="caution">
    <text evidence="5">The sequence shown here is derived from an EMBL/GenBank/DDBJ whole genome shotgun (WGS) entry which is preliminary data.</text>
</comment>
<feature type="signal peptide" evidence="2">
    <location>
        <begin position="1"/>
        <end position="21"/>
    </location>
</feature>
<feature type="domain" description="Secretion system C-terminal sorting" evidence="3">
    <location>
        <begin position="576"/>
        <end position="640"/>
    </location>
</feature>
<keyword evidence="1 2" id="KW-0732">Signal</keyword>
<dbReference type="EMBL" id="JBHMFA010000015">
    <property type="protein sequence ID" value="MFB9106221.1"/>
    <property type="molecule type" value="Genomic_DNA"/>
</dbReference>
<dbReference type="RefSeq" id="WP_290267780.1">
    <property type="nucleotide sequence ID" value="NZ_JAUFQP010000001.1"/>
</dbReference>
<evidence type="ECO:0000313" key="5">
    <source>
        <dbReference type="EMBL" id="MFB9106221.1"/>
    </source>
</evidence>
<evidence type="ECO:0000259" key="4">
    <source>
        <dbReference type="Pfam" id="PF26376"/>
    </source>
</evidence>
<dbReference type="Pfam" id="PF26376">
    <property type="entry name" value="Mef1"/>
    <property type="match status" value="1"/>
</dbReference>
<sequence>MIKKNYLTAIFLFIGMASINAQSLWYENSSNTTHIQVSNISRGVFTTDETNPDTNGVNANTTVSKFVRDGQKSPTLRFNLSNPITNLSTFTISLKAYTSIKTGDLNTQNKRIRMYLRNASIGASSAFFEQLGFSEGETWESFSFNFDGIEIPENVALAGGYDQVMIGLATGDATGLTSTYYLDAISGTSDQVIAKADFLSGSWGVRFNLPGGYNLDDDSNYNWVAGAQEIVDNLPAVGHVITNFTHPAHGYYYTLRTNPYIDIANDIHPAMVPTLENEQIILDIIDVFRNSGKKVILYVNGGGPSNIQGASDAIEAAISVAWEAYCDANFGGDQGLGWRTLARGFFERFKGLVDGYWVDNLSSLSNAEVVDFLAMIRDVDPDIAIASNLDKSYIEDESGTRILVDSDGTNDADPTDYKVFFLEANDPYMDFTAGHPTPLGQGAPPNSWAYEEFSFPLITENPWSSYDGTKQTLKHYFAPIRQQWSVARADLIFEVEQAYRFVRTFTDAGAAITWSTTITDGFITDDEMAIMQEINNRMQQLPKPDFIPYTRPEGAYLVDETLNISSSNLAYNEFNLFPNPVSDSFILSTEIASGSIYNLSGQKIIEFKENQTFFDVSLLNDGIYVFRAISKNGESQVLKFIKQ</sequence>
<reference evidence="5 6" key="1">
    <citation type="submission" date="2024-09" db="EMBL/GenBank/DDBJ databases">
        <authorList>
            <person name="Sun Q."/>
            <person name="Mori K."/>
        </authorList>
    </citation>
    <scope>NUCLEOTIDE SEQUENCE [LARGE SCALE GENOMIC DNA]</scope>
    <source>
        <strain evidence="5 6">CECT 8300</strain>
    </source>
</reference>
<proteinExistence type="predicted"/>